<keyword evidence="4" id="KW-1185">Reference proteome</keyword>
<dbReference type="PANTHER" id="PTHR46849:SF1">
    <property type="entry name" value="RCC1 DOMAIN-CONTAINING PROTEIN 1"/>
    <property type="match status" value="1"/>
</dbReference>
<evidence type="ECO:0000313" key="3">
    <source>
        <dbReference type="Ensembl" id="ENSECRP00000030816.1"/>
    </source>
</evidence>
<dbReference type="GeneID" id="114668059"/>
<dbReference type="SUPFAM" id="SSF50985">
    <property type="entry name" value="RCC1/BLIP-II"/>
    <property type="match status" value="1"/>
</dbReference>
<protein>
    <recommendedName>
        <fullName evidence="5">RCC1 domain-containing protein 1</fullName>
    </recommendedName>
</protein>
<reference evidence="3" key="1">
    <citation type="submission" date="2021-06" db="EMBL/GenBank/DDBJ databases">
        <authorList>
            <consortium name="Wellcome Sanger Institute Data Sharing"/>
        </authorList>
    </citation>
    <scope>NUCLEOTIDE SEQUENCE [LARGE SCALE GENOMIC DNA]</scope>
</reference>
<dbReference type="Pfam" id="PF00415">
    <property type="entry name" value="RCC1"/>
    <property type="match status" value="2"/>
</dbReference>
<dbReference type="InterPro" id="IPR009091">
    <property type="entry name" value="RCC1/BLIP-II"/>
</dbReference>
<organism evidence="3 4">
    <name type="scientific">Erpetoichthys calabaricus</name>
    <name type="common">Rope fish</name>
    <name type="synonym">Calamoichthys calabaricus</name>
    <dbReference type="NCBI Taxonomy" id="27687"/>
    <lineage>
        <taxon>Eukaryota</taxon>
        <taxon>Metazoa</taxon>
        <taxon>Chordata</taxon>
        <taxon>Craniata</taxon>
        <taxon>Vertebrata</taxon>
        <taxon>Euteleostomi</taxon>
        <taxon>Actinopterygii</taxon>
        <taxon>Polypteriformes</taxon>
        <taxon>Polypteridae</taxon>
        <taxon>Erpetoichthys</taxon>
    </lineage>
</organism>
<feature type="repeat" description="RCC1" evidence="1">
    <location>
        <begin position="245"/>
        <end position="296"/>
    </location>
</feature>
<dbReference type="InterPro" id="IPR052830">
    <property type="entry name" value="RCC1_domain-containing"/>
</dbReference>
<proteinExistence type="predicted"/>
<feature type="region of interest" description="Disordered" evidence="2">
    <location>
        <begin position="51"/>
        <end position="85"/>
    </location>
</feature>
<evidence type="ECO:0000313" key="4">
    <source>
        <dbReference type="Proteomes" id="UP000694620"/>
    </source>
</evidence>
<evidence type="ECO:0000256" key="1">
    <source>
        <dbReference type="PROSITE-ProRule" id="PRU00235"/>
    </source>
</evidence>
<accession>A0A8C4TF89</accession>
<dbReference type="Gene3D" id="2.130.10.30">
    <property type="entry name" value="Regulator of chromosome condensation 1/beta-lactamase-inhibitor protein II"/>
    <property type="match status" value="1"/>
</dbReference>
<evidence type="ECO:0008006" key="5">
    <source>
        <dbReference type="Google" id="ProtNLM"/>
    </source>
</evidence>
<evidence type="ECO:0000256" key="2">
    <source>
        <dbReference type="SAM" id="MobiDB-lite"/>
    </source>
</evidence>
<dbReference type="InterPro" id="IPR000408">
    <property type="entry name" value="Reg_chr_condens"/>
</dbReference>
<dbReference type="AlphaFoldDB" id="A0A8C4TF89"/>
<dbReference type="GeneTree" id="ENSGT00940000164520"/>
<name>A0A8C4TF89_ERPCA</name>
<gene>
    <name evidence="3" type="primary">LOC114668059</name>
</gene>
<reference evidence="3" key="3">
    <citation type="submission" date="2025-09" db="UniProtKB">
        <authorList>
            <consortium name="Ensembl"/>
        </authorList>
    </citation>
    <scope>IDENTIFICATION</scope>
</reference>
<dbReference type="PROSITE" id="PS50012">
    <property type="entry name" value="RCC1_3"/>
    <property type="match status" value="3"/>
</dbReference>
<dbReference type="OrthoDB" id="5370059at2759"/>
<sequence>MFTMLEWFGFGFNQFGQITPIVSGKEKILLPQKIQTCNEFTEEVTENKMKLTKSHAEQAEAEETRARDCGGQPEATESRATESNWRARVSENRGLERSNLYCEADNTIRVSWSRRATLHRAKHSTCSKSHGDKGGICLYGFCSSSCGQSICLCTPKLHDCLDAMISENYLVVKFKDKIESWNIEEEENNPIWSMDITPSFMGDLPLAPGGYVVAKPPFYKSINMPISAKKLTLGEEHVVLLSTDGTVYTWGLGSHGQLGHGTLESQLDPLAVEALHGLKMADVSAGSWHSVCISDGGDIYIWGWNESGQLGLPSRCLQIRDNQRDSEGEADMTDIERTEGNMHEEDSLAIFISIQAFPALLDVPGGIEFIKMSCGSRHTAAVTCDGDLYTWGWGKYGQLGHDSIQSVDQPKRVEYFAKQQFYVQHVVCGAWNTFAQVSKRDPPKK</sequence>
<feature type="repeat" description="RCC1" evidence="1">
    <location>
        <begin position="297"/>
        <end position="385"/>
    </location>
</feature>
<dbReference type="Proteomes" id="UP000694620">
    <property type="component" value="Chromosome 17"/>
</dbReference>
<dbReference type="RefSeq" id="XP_051776809.1">
    <property type="nucleotide sequence ID" value="XM_051920849.1"/>
</dbReference>
<dbReference type="PROSITE" id="PS00626">
    <property type="entry name" value="RCC1_2"/>
    <property type="match status" value="2"/>
</dbReference>
<dbReference type="PANTHER" id="PTHR46849">
    <property type="entry name" value="RCC1 DOMAIN-CONTAINING PROTEIN 1"/>
    <property type="match status" value="1"/>
</dbReference>
<dbReference type="PRINTS" id="PR00633">
    <property type="entry name" value="RCCNDNSATION"/>
</dbReference>
<reference evidence="3" key="2">
    <citation type="submission" date="2025-08" db="UniProtKB">
        <authorList>
            <consortium name="Ensembl"/>
        </authorList>
    </citation>
    <scope>IDENTIFICATION</scope>
</reference>
<feature type="repeat" description="RCC1" evidence="1">
    <location>
        <begin position="386"/>
        <end position="439"/>
    </location>
</feature>
<feature type="compositionally biased region" description="Basic and acidic residues" evidence="2">
    <location>
        <begin position="51"/>
        <end position="68"/>
    </location>
</feature>
<dbReference type="Ensembl" id="ENSECRT00000031467.1">
    <property type="protein sequence ID" value="ENSECRP00000030816.1"/>
    <property type="gene ID" value="ENSECRG00000020912.1"/>
</dbReference>